<feature type="signal peptide" evidence="1">
    <location>
        <begin position="1"/>
        <end position="25"/>
    </location>
</feature>
<feature type="chain" id="PRO_5012688723" description="Peptidase M43 pregnancy-associated plasma-A domain-containing protein" evidence="1">
    <location>
        <begin position="26"/>
        <end position="550"/>
    </location>
</feature>
<reference evidence="2 3" key="2">
    <citation type="submission" date="2016-08" db="EMBL/GenBank/DDBJ databases">
        <title>Pervasive Adenine N6-methylation of Active Genes in Fungi.</title>
        <authorList>
            <consortium name="DOE Joint Genome Institute"/>
            <person name="Mondo S.J."/>
            <person name="Dannebaum R.O."/>
            <person name="Kuo R.C."/>
            <person name="Labutti K."/>
            <person name="Haridas S."/>
            <person name="Kuo A."/>
            <person name="Salamov A."/>
            <person name="Ahrendt S.R."/>
            <person name="Lipzen A."/>
            <person name="Sullivan W."/>
            <person name="Andreopoulos W.B."/>
            <person name="Clum A."/>
            <person name="Lindquist E."/>
            <person name="Daum C."/>
            <person name="Ramamoorthy G.K."/>
            <person name="Gryganskyi A."/>
            <person name="Culley D."/>
            <person name="Magnuson J.K."/>
            <person name="James T.Y."/>
            <person name="O'Malley M.A."/>
            <person name="Stajich J.E."/>
            <person name="Spatafora J.W."/>
            <person name="Visel A."/>
            <person name="Grigoriev I.V."/>
        </authorList>
    </citation>
    <scope>NUCLEOTIDE SEQUENCE [LARGE SCALE GENOMIC DNA]</scope>
    <source>
        <strain evidence="2 3">S4</strain>
    </source>
</reference>
<dbReference type="OrthoDB" id="2144850at2759"/>
<evidence type="ECO:0008006" key="4">
    <source>
        <dbReference type="Google" id="ProtNLM"/>
    </source>
</evidence>
<name>A0A1Y1WVP0_9FUNG</name>
<evidence type="ECO:0000313" key="2">
    <source>
        <dbReference type="EMBL" id="ORX77378.1"/>
    </source>
</evidence>
<gene>
    <name evidence="2" type="ORF">BCR32DRAFT_247999</name>
</gene>
<accession>A0A1Y1WVP0</accession>
<proteinExistence type="predicted"/>
<sequence>MKLLSNKALLLWIDLSIIFISQVLCGPTALSFKPKEIVTYDLNGHCAHAHDKNTYQMKKFEIKIKEENKNSISSFFSNMFKYVLNQNEEEEKNNTQNQNRTALENPFEVQYQCNCEDIYCDRIKNSFEKIPSYFSRALDIYTPIKLRLNIFSFSESEYRSNSSALAITTPPPYLVLKDSEKGWPFSYPLTLIKQLNTDLEIQYAPDEDDYDIDIDINTDKMGDFEYFTAMLAHEILHGMGIYYLIQPLSMTIPDFNNGNDMVIPPINIIETEDELDSSKKIEFKTFLPPSIYERNFVDLEKMIENNGSLSEDYYFFNENYYGAFKDIPLNFTIHQPIQDNIEEQSLQNFNETIYNWKGTSLAQDFYHTASYSNSVGFLTQEGDILKIQTYDNEYSSDLFHISTPYYCESKEKCTIEEETDHHLLDFGPNFVMLSKYYLMELNAEEKIEHCAPNNTYGLLGDGLVHMLTTMGWTEKNHEPNDKLYYIVMEDELNSIELEDPVNPTNDELKLITNQLDVASLTASDAINTIKNLGNTLIYIYLLSLICLFLI</sequence>
<dbReference type="Proteomes" id="UP000193944">
    <property type="component" value="Unassembled WGS sequence"/>
</dbReference>
<evidence type="ECO:0000313" key="3">
    <source>
        <dbReference type="Proteomes" id="UP000193944"/>
    </source>
</evidence>
<reference evidence="2 3" key="1">
    <citation type="submission" date="2016-08" db="EMBL/GenBank/DDBJ databases">
        <title>A Parts List for Fungal Cellulosomes Revealed by Comparative Genomics.</title>
        <authorList>
            <consortium name="DOE Joint Genome Institute"/>
            <person name="Haitjema C.H."/>
            <person name="Gilmore S.P."/>
            <person name="Henske J.K."/>
            <person name="Solomon K.V."/>
            <person name="De Groot R."/>
            <person name="Kuo A."/>
            <person name="Mondo S.J."/>
            <person name="Salamov A.A."/>
            <person name="Labutti K."/>
            <person name="Zhao Z."/>
            <person name="Chiniquy J."/>
            <person name="Barry K."/>
            <person name="Brewer H.M."/>
            <person name="Purvine S.O."/>
            <person name="Wright A.T."/>
            <person name="Boxma B."/>
            <person name="Van Alen T."/>
            <person name="Hackstein J.H."/>
            <person name="Baker S.E."/>
            <person name="Grigoriev I.V."/>
            <person name="O'Malley M.A."/>
        </authorList>
    </citation>
    <scope>NUCLEOTIDE SEQUENCE [LARGE SCALE GENOMIC DNA]</scope>
    <source>
        <strain evidence="2 3">S4</strain>
    </source>
</reference>
<keyword evidence="3" id="KW-1185">Reference proteome</keyword>
<dbReference type="AlphaFoldDB" id="A0A1Y1WVP0"/>
<evidence type="ECO:0000256" key="1">
    <source>
        <dbReference type="SAM" id="SignalP"/>
    </source>
</evidence>
<keyword evidence="1" id="KW-0732">Signal</keyword>
<protein>
    <recommendedName>
        <fullName evidence="4">Peptidase M43 pregnancy-associated plasma-A domain-containing protein</fullName>
    </recommendedName>
</protein>
<dbReference type="EMBL" id="MCFG01000251">
    <property type="protein sequence ID" value="ORX77378.1"/>
    <property type="molecule type" value="Genomic_DNA"/>
</dbReference>
<comment type="caution">
    <text evidence="2">The sequence shown here is derived from an EMBL/GenBank/DDBJ whole genome shotgun (WGS) entry which is preliminary data.</text>
</comment>
<organism evidence="2 3">
    <name type="scientific">Anaeromyces robustus</name>
    <dbReference type="NCBI Taxonomy" id="1754192"/>
    <lineage>
        <taxon>Eukaryota</taxon>
        <taxon>Fungi</taxon>
        <taxon>Fungi incertae sedis</taxon>
        <taxon>Chytridiomycota</taxon>
        <taxon>Chytridiomycota incertae sedis</taxon>
        <taxon>Neocallimastigomycetes</taxon>
        <taxon>Neocallimastigales</taxon>
        <taxon>Neocallimastigaceae</taxon>
        <taxon>Anaeromyces</taxon>
    </lineage>
</organism>